<feature type="domain" description="TRAP C4-dicarboxylate transport system permease DctM subunit" evidence="8">
    <location>
        <begin position="7"/>
        <end position="416"/>
    </location>
</feature>
<feature type="transmembrane region" description="Helical" evidence="7">
    <location>
        <begin position="276"/>
        <end position="295"/>
    </location>
</feature>
<feature type="transmembrane region" description="Helical" evidence="7">
    <location>
        <begin position="7"/>
        <end position="33"/>
    </location>
</feature>
<evidence type="ECO:0000313" key="9">
    <source>
        <dbReference type="EMBL" id="MPL59682.1"/>
    </source>
</evidence>
<feature type="transmembrane region" description="Helical" evidence="7">
    <location>
        <begin position="334"/>
        <end position="352"/>
    </location>
</feature>
<evidence type="ECO:0000256" key="7">
    <source>
        <dbReference type="SAM" id="Phobius"/>
    </source>
</evidence>
<sequence length="429" mass="45538">MTTVLVFLVLLVFIMLDLPIVVAIGLTAVSFFVGQGQGQFLALLPQRMHAGTTGFTLLAVPFFILAGNLMNTGGVTNRIFRFAKAFVGHIPGGLGHVSVVAEMLFSGISGSAVADAAGLGQVSYKAMTDNGYKKPVAAAIVAASATLGPIIPPSISFVLYGALTSVSVPRLFLAGFLPGALMGGAIMIAIALMAKPRGFPRYPRATAKELWIATKESFLSLLSIVIILGGIFTGIFTPTEAAVIACLYALFLGFLYKELKLKDLPEMFWVSIKQSVALLFIMAAANFFGWFIIYQKIPDNIIATLSGMSASGPGVMAMFIVIIIILGLFLEGNAIFLITIPIFIPIAVQYGFDLVNFGVVMTLLIMIGNLTPPVGMCLYAVSSFTKIKIGELSKEALPYLIGIFIVTIIIAYVPAISTCLPNLLMGVAK</sequence>
<keyword evidence="4 7" id="KW-0812">Transmembrane</keyword>
<proteinExistence type="predicted"/>
<dbReference type="EMBL" id="VSSQ01000010">
    <property type="protein sequence ID" value="MPL59682.1"/>
    <property type="molecule type" value="Genomic_DNA"/>
</dbReference>
<dbReference type="Pfam" id="PF06808">
    <property type="entry name" value="DctM"/>
    <property type="match status" value="1"/>
</dbReference>
<protein>
    <submittedName>
        <fullName evidence="9">Sialic acid TRAP transporter permease protein SiaT</fullName>
    </submittedName>
</protein>
<gene>
    <name evidence="9" type="primary">siaT_1</name>
    <name evidence="9" type="ORF">SDC9_05237</name>
</gene>
<evidence type="ECO:0000256" key="2">
    <source>
        <dbReference type="ARBA" id="ARBA00022475"/>
    </source>
</evidence>
<dbReference type="GO" id="GO:0022857">
    <property type="term" value="F:transmembrane transporter activity"/>
    <property type="evidence" value="ECO:0007669"/>
    <property type="project" value="TreeGrafter"/>
</dbReference>
<comment type="subcellular location">
    <subcellularLocation>
        <location evidence="1">Cell inner membrane</location>
        <topology evidence="1">Multi-pass membrane protein</topology>
    </subcellularLocation>
</comment>
<dbReference type="PANTHER" id="PTHR33362:SF3">
    <property type="entry name" value="SIALIC ACID TRAP TRANSPORTER PERMEASE PROTEIN SIAT"/>
    <property type="match status" value="1"/>
</dbReference>
<name>A0A644T0L8_9ZZZZ</name>
<feature type="transmembrane region" description="Helical" evidence="7">
    <location>
        <begin position="136"/>
        <end position="160"/>
    </location>
</feature>
<dbReference type="InterPro" id="IPR010656">
    <property type="entry name" value="DctM"/>
</dbReference>
<evidence type="ECO:0000256" key="3">
    <source>
        <dbReference type="ARBA" id="ARBA00022519"/>
    </source>
</evidence>
<evidence type="ECO:0000256" key="1">
    <source>
        <dbReference type="ARBA" id="ARBA00004429"/>
    </source>
</evidence>
<evidence type="ECO:0000256" key="4">
    <source>
        <dbReference type="ARBA" id="ARBA00022692"/>
    </source>
</evidence>
<dbReference type="AlphaFoldDB" id="A0A644T0L8"/>
<keyword evidence="2" id="KW-1003">Cell membrane</keyword>
<organism evidence="9">
    <name type="scientific">bioreactor metagenome</name>
    <dbReference type="NCBI Taxonomy" id="1076179"/>
    <lineage>
        <taxon>unclassified sequences</taxon>
        <taxon>metagenomes</taxon>
        <taxon>ecological metagenomes</taxon>
    </lineage>
</organism>
<reference evidence="9" key="1">
    <citation type="submission" date="2019-08" db="EMBL/GenBank/DDBJ databases">
        <authorList>
            <person name="Kucharzyk K."/>
            <person name="Murdoch R.W."/>
            <person name="Higgins S."/>
            <person name="Loffler F."/>
        </authorList>
    </citation>
    <scope>NUCLEOTIDE SEQUENCE</scope>
</reference>
<feature type="transmembrane region" description="Helical" evidence="7">
    <location>
        <begin position="358"/>
        <end position="384"/>
    </location>
</feature>
<evidence type="ECO:0000256" key="5">
    <source>
        <dbReference type="ARBA" id="ARBA00022989"/>
    </source>
</evidence>
<evidence type="ECO:0000256" key="6">
    <source>
        <dbReference type="ARBA" id="ARBA00023136"/>
    </source>
</evidence>
<dbReference type="InterPro" id="IPR004681">
    <property type="entry name" value="TRAP_DctM"/>
</dbReference>
<feature type="transmembrane region" description="Helical" evidence="7">
    <location>
        <begin position="218"/>
        <end position="235"/>
    </location>
</feature>
<feature type="transmembrane region" description="Helical" evidence="7">
    <location>
        <begin position="396"/>
        <end position="415"/>
    </location>
</feature>
<keyword evidence="3" id="KW-0997">Cell inner membrane</keyword>
<dbReference type="PANTHER" id="PTHR33362">
    <property type="entry name" value="SIALIC ACID TRAP TRANSPORTER PERMEASE PROTEIN SIAT-RELATED"/>
    <property type="match status" value="1"/>
</dbReference>
<keyword evidence="5 7" id="KW-1133">Transmembrane helix</keyword>
<dbReference type="PIRSF" id="PIRSF006066">
    <property type="entry name" value="HI0050"/>
    <property type="match status" value="1"/>
</dbReference>
<feature type="transmembrane region" description="Helical" evidence="7">
    <location>
        <begin position="301"/>
        <end position="327"/>
    </location>
</feature>
<evidence type="ECO:0000259" key="8">
    <source>
        <dbReference type="Pfam" id="PF06808"/>
    </source>
</evidence>
<comment type="caution">
    <text evidence="9">The sequence shown here is derived from an EMBL/GenBank/DDBJ whole genome shotgun (WGS) entry which is preliminary data.</text>
</comment>
<feature type="transmembrane region" description="Helical" evidence="7">
    <location>
        <begin position="172"/>
        <end position="194"/>
    </location>
</feature>
<keyword evidence="6 7" id="KW-0472">Membrane</keyword>
<feature type="transmembrane region" description="Helical" evidence="7">
    <location>
        <begin position="53"/>
        <end position="71"/>
    </location>
</feature>
<dbReference type="NCBIfam" id="TIGR00786">
    <property type="entry name" value="dctM"/>
    <property type="match status" value="1"/>
</dbReference>
<dbReference type="GO" id="GO:0005886">
    <property type="term" value="C:plasma membrane"/>
    <property type="evidence" value="ECO:0007669"/>
    <property type="project" value="UniProtKB-SubCell"/>
</dbReference>
<accession>A0A644T0L8</accession>